<proteinExistence type="predicted"/>
<dbReference type="Gramene" id="mRNA:HanXRQr2_Chr10g0458301">
    <property type="protein sequence ID" value="mRNA:HanXRQr2_Chr10g0458301"/>
    <property type="gene ID" value="HanXRQr2_Chr10g0458301"/>
</dbReference>
<sequence>MVISVADFALQDRQSLVVCLVPLHQRRAMIVVKSVRAFVKQRMSRMSGSEKHGKFLALIWFNICSSFNVFTFRA</sequence>
<keyword evidence="3" id="KW-1185">Reference proteome</keyword>
<protein>
    <submittedName>
        <fullName evidence="2">Uncharacterized protein</fullName>
    </submittedName>
</protein>
<name>A0A251TNZ1_HELAN</name>
<dbReference type="Proteomes" id="UP000215914">
    <property type="component" value="Chromosome 10"/>
</dbReference>
<evidence type="ECO:0000313" key="3">
    <source>
        <dbReference type="Proteomes" id="UP000215914"/>
    </source>
</evidence>
<evidence type="ECO:0000313" key="1">
    <source>
        <dbReference type="EMBL" id="KAF5787923.1"/>
    </source>
</evidence>
<reference evidence="2" key="2">
    <citation type="submission" date="2017-02" db="EMBL/GenBank/DDBJ databases">
        <title>Sunflower complete genome.</title>
        <authorList>
            <person name="Langlade N."/>
            <person name="Munos S."/>
        </authorList>
    </citation>
    <scope>NUCLEOTIDE SEQUENCE [LARGE SCALE GENOMIC DNA]</scope>
    <source>
        <tissue evidence="2">Leaves</tissue>
    </source>
</reference>
<organism evidence="2 3">
    <name type="scientific">Helianthus annuus</name>
    <name type="common">Common sunflower</name>
    <dbReference type="NCBI Taxonomy" id="4232"/>
    <lineage>
        <taxon>Eukaryota</taxon>
        <taxon>Viridiplantae</taxon>
        <taxon>Streptophyta</taxon>
        <taxon>Embryophyta</taxon>
        <taxon>Tracheophyta</taxon>
        <taxon>Spermatophyta</taxon>
        <taxon>Magnoliopsida</taxon>
        <taxon>eudicotyledons</taxon>
        <taxon>Gunneridae</taxon>
        <taxon>Pentapetalae</taxon>
        <taxon>asterids</taxon>
        <taxon>campanulids</taxon>
        <taxon>Asterales</taxon>
        <taxon>Asteraceae</taxon>
        <taxon>Asteroideae</taxon>
        <taxon>Heliantheae alliance</taxon>
        <taxon>Heliantheae</taxon>
        <taxon>Helianthus</taxon>
    </lineage>
</organism>
<dbReference type="AlphaFoldDB" id="A0A251TNZ1"/>
<evidence type="ECO:0000313" key="2">
    <source>
        <dbReference type="EMBL" id="OTG12624.1"/>
    </source>
</evidence>
<dbReference type="EMBL" id="CM007899">
    <property type="protein sequence ID" value="OTG12624.1"/>
    <property type="molecule type" value="Genomic_DNA"/>
</dbReference>
<dbReference type="InParanoid" id="A0A251TNZ1"/>
<reference evidence="1 3" key="1">
    <citation type="journal article" date="2017" name="Nature">
        <title>The sunflower genome provides insights into oil metabolism, flowering and Asterid evolution.</title>
        <authorList>
            <person name="Badouin H."/>
            <person name="Gouzy J."/>
            <person name="Grassa C.J."/>
            <person name="Murat F."/>
            <person name="Staton S.E."/>
            <person name="Cottret L."/>
            <person name="Lelandais-Briere C."/>
            <person name="Owens G.L."/>
            <person name="Carrere S."/>
            <person name="Mayjonade B."/>
            <person name="Legrand L."/>
            <person name="Gill N."/>
            <person name="Kane N.C."/>
            <person name="Bowers J.E."/>
            <person name="Hubner S."/>
            <person name="Bellec A."/>
            <person name="Berard A."/>
            <person name="Berges H."/>
            <person name="Blanchet N."/>
            <person name="Boniface M.C."/>
            <person name="Brunel D."/>
            <person name="Catrice O."/>
            <person name="Chaidir N."/>
            <person name="Claudel C."/>
            <person name="Donnadieu C."/>
            <person name="Faraut T."/>
            <person name="Fievet G."/>
            <person name="Helmstetter N."/>
            <person name="King M."/>
            <person name="Knapp S.J."/>
            <person name="Lai Z."/>
            <person name="Le Paslier M.C."/>
            <person name="Lippi Y."/>
            <person name="Lorenzon L."/>
            <person name="Mandel J.R."/>
            <person name="Marage G."/>
            <person name="Marchand G."/>
            <person name="Marquand E."/>
            <person name="Bret-Mestries E."/>
            <person name="Morien E."/>
            <person name="Nambeesan S."/>
            <person name="Nguyen T."/>
            <person name="Pegot-Espagnet P."/>
            <person name="Pouilly N."/>
            <person name="Raftis F."/>
            <person name="Sallet E."/>
            <person name="Schiex T."/>
            <person name="Thomas J."/>
            <person name="Vandecasteele C."/>
            <person name="Vares D."/>
            <person name="Vear F."/>
            <person name="Vautrin S."/>
            <person name="Crespi M."/>
            <person name="Mangin B."/>
            <person name="Burke J.M."/>
            <person name="Salse J."/>
            <person name="Munos S."/>
            <person name="Vincourt P."/>
            <person name="Rieseberg L.H."/>
            <person name="Langlade N.B."/>
        </authorList>
    </citation>
    <scope>NUCLEOTIDE SEQUENCE [LARGE SCALE GENOMIC DNA]</scope>
    <source>
        <strain evidence="3">cv. SF193</strain>
        <tissue evidence="1">Leaves</tissue>
    </source>
</reference>
<reference evidence="1" key="3">
    <citation type="submission" date="2020-06" db="EMBL/GenBank/DDBJ databases">
        <title>Helianthus annuus Genome sequencing and assembly Release 2.</title>
        <authorList>
            <person name="Gouzy J."/>
            <person name="Langlade N."/>
            <person name="Munos S."/>
        </authorList>
    </citation>
    <scope>NUCLEOTIDE SEQUENCE</scope>
    <source>
        <tissue evidence="1">Leaves</tissue>
    </source>
</reference>
<dbReference type="EMBL" id="MNCJ02000325">
    <property type="protein sequence ID" value="KAF5787923.1"/>
    <property type="molecule type" value="Genomic_DNA"/>
</dbReference>
<accession>A0A251TNZ1</accession>
<gene>
    <name evidence="2" type="ORF">HannXRQ_Chr10g0311661</name>
    <name evidence="1" type="ORF">HanXRQr2_Chr10g0458301</name>
</gene>